<dbReference type="KEGG" id="gma:AciX8_3739"/>
<name>G8P0D7_GRAMM</name>
<evidence type="ECO:0000313" key="3">
    <source>
        <dbReference type="Proteomes" id="UP000007113"/>
    </source>
</evidence>
<dbReference type="EMBL" id="CP003130">
    <property type="protein sequence ID" value="AEU38025.1"/>
    <property type="molecule type" value="Genomic_DNA"/>
</dbReference>
<dbReference type="Gene3D" id="3.40.50.720">
    <property type="entry name" value="NAD(P)-binding Rossmann-like Domain"/>
    <property type="match status" value="1"/>
</dbReference>
<dbReference type="Proteomes" id="UP000007113">
    <property type="component" value="Chromosome"/>
</dbReference>
<organism evidence="2 3">
    <name type="scientific">Granulicella mallensis (strain ATCC BAA-1857 / DSM 23137 / MP5ACTX8)</name>
    <dbReference type="NCBI Taxonomy" id="682795"/>
    <lineage>
        <taxon>Bacteria</taxon>
        <taxon>Pseudomonadati</taxon>
        <taxon>Acidobacteriota</taxon>
        <taxon>Terriglobia</taxon>
        <taxon>Terriglobales</taxon>
        <taxon>Acidobacteriaceae</taxon>
        <taxon>Granulicella</taxon>
    </lineage>
</organism>
<dbReference type="Pfam" id="PF05368">
    <property type="entry name" value="NmrA"/>
    <property type="match status" value="1"/>
</dbReference>
<dbReference type="SUPFAM" id="SSF51735">
    <property type="entry name" value="NAD(P)-binding Rossmann-fold domains"/>
    <property type="match status" value="1"/>
</dbReference>
<dbReference type="Gene3D" id="3.90.25.10">
    <property type="entry name" value="UDP-galactose 4-epimerase, domain 1"/>
    <property type="match status" value="1"/>
</dbReference>
<feature type="domain" description="NmrA-like" evidence="1">
    <location>
        <begin position="3"/>
        <end position="257"/>
    </location>
</feature>
<protein>
    <recommendedName>
        <fullName evidence="1">NmrA-like domain-containing protein</fullName>
    </recommendedName>
</protein>
<keyword evidence="3" id="KW-1185">Reference proteome</keyword>
<dbReference type="AlphaFoldDB" id="G8P0D7"/>
<dbReference type="InterPro" id="IPR036291">
    <property type="entry name" value="NAD(P)-bd_dom_sf"/>
</dbReference>
<evidence type="ECO:0000259" key="1">
    <source>
        <dbReference type="Pfam" id="PF05368"/>
    </source>
</evidence>
<dbReference type="PANTHER" id="PTHR43162:SF1">
    <property type="entry name" value="PRESTALK A DIFFERENTIATION PROTEIN A"/>
    <property type="match status" value="1"/>
</dbReference>
<accession>G8P0D7</accession>
<dbReference type="eggNOG" id="COG0702">
    <property type="taxonomic scope" value="Bacteria"/>
</dbReference>
<dbReference type="HOGENOM" id="CLU_007383_10_5_0"/>
<gene>
    <name evidence="2" type="ordered locus">AciX8_3739</name>
</gene>
<dbReference type="STRING" id="682795.AciX8_3739"/>
<dbReference type="PANTHER" id="PTHR43162">
    <property type="match status" value="1"/>
</dbReference>
<evidence type="ECO:0000313" key="2">
    <source>
        <dbReference type="EMBL" id="AEU38025.1"/>
    </source>
</evidence>
<dbReference type="InterPro" id="IPR008030">
    <property type="entry name" value="NmrA-like"/>
</dbReference>
<reference evidence="2 3" key="1">
    <citation type="submission" date="2011-11" db="EMBL/GenBank/DDBJ databases">
        <title>Complete sequence of Granulicella mallensis MP5ACTX8.</title>
        <authorList>
            <consortium name="US DOE Joint Genome Institute"/>
            <person name="Lucas S."/>
            <person name="Copeland A."/>
            <person name="Lapidus A."/>
            <person name="Cheng J.-F."/>
            <person name="Goodwin L."/>
            <person name="Pitluck S."/>
            <person name="Peters L."/>
            <person name="Lu M."/>
            <person name="Detter J.C."/>
            <person name="Han C."/>
            <person name="Tapia R."/>
            <person name="Land M."/>
            <person name="Hauser L."/>
            <person name="Kyrpides N."/>
            <person name="Ivanova N."/>
            <person name="Mikhailova N."/>
            <person name="Pagani I."/>
            <person name="Rawat S."/>
            <person name="Mannisto M."/>
            <person name="Haggblom M."/>
            <person name="Woyke T."/>
        </authorList>
    </citation>
    <scope>NUCLEOTIDE SEQUENCE [LARGE SCALE GENOMIC DNA]</scope>
    <source>
        <strain evidence="3">ATCC BAA-1857 / DSM 23137 / MP5ACTX8</strain>
    </source>
</reference>
<sequence>MFAITGITGQVGGAAARTLLADGHQVRAVVRQAEKGSPWTERGCELAIADLNDKASLTSAFRDMQGVFVLIPPDFDQDAGFASLKAMVATIRLALEEAKPARVVVLTAIGAQVTRPNLLTGMNNLERMLGDIASPISFVRAAWFMENVARDLGPARNAGMVPTLFQPLDKRFPMVSTEDVGITVAQLLSMLEPLPRFVELEGPGRISPDDIASVLGDLLGKKVNMQAVPRDVWEDVFLAQGMKNPLPLIQMFDGFNEGWLEFQTSGGDVRKGKTTLREALGALVRADRPGF</sequence>
<proteinExistence type="predicted"/>
<dbReference type="OrthoDB" id="7352262at2"/>
<dbReference type="RefSeq" id="WP_014266898.1">
    <property type="nucleotide sequence ID" value="NC_016631.1"/>
</dbReference>
<dbReference type="InterPro" id="IPR051604">
    <property type="entry name" value="Ergot_Alk_Oxidoreductase"/>
</dbReference>